<protein>
    <recommendedName>
        <fullName evidence="4">HNH nuclease domain-containing protein</fullName>
    </recommendedName>
</protein>
<feature type="region of interest" description="Disordered" evidence="1">
    <location>
        <begin position="1"/>
        <end position="119"/>
    </location>
</feature>
<sequence length="479" mass="53383">MCESTTSPAVLPTTTAIDTGSESDLTPSEESSEQEQEQESSLEYELSSSDSRNPGSSFDDPGSIHYDDRDYIPQMQDSPDSQQVDATSPRPSNLQQVNATSPRSPHSPNLQQLNATSPRNIFYKEMPTEKTRMRVVAAAPAGGRCLITLVKIGKPRNKDSKYAADIAYCHAIARALALRIIRIIEWQLGMKAGTLNLNSRWNIILMRFDVHPWYDGMGFVLIPSSLDLLKEMQKLIRHNEKQSDPKARLFYKHGPLLNSATFHYRVVVVHMDPDRSWSREDTTPSTGTSKARPTWHDYPFTDDTMQNIESHLNPFFALYHARTQIDSAIKRGYVDEDFWFLGHQHPLQQTMLLAYSITDGLSKSELVPMEFMNDPGYGKTPESPTHKSAVTNPPAIWSSGRRTRSVAQASSQADAQQRGADLDDVFSSGLAAASSSRPAKKRTRLDLGQSAKGKEKASTDSQSVDSESRGQKRPHSLSP</sequence>
<feature type="compositionally biased region" description="Low complexity" evidence="1">
    <location>
        <begin position="407"/>
        <end position="417"/>
    </location>
</feature>
<reference evidence="2" key="1">
    <citation type="submission" date="2020-11" db="EMBL/GenBank/DDBJ databases">
        <authorList>
            <consortium name="DOE Joint Genome Institute"/>
            <person name="Ahrendt S."/>
            <person name="Riley R."/>
            <person name="Andreopoulos W."/>
            <person name="Labutti K."/>
            <person name="Pangilinan J."/>
            <person name="Ruiz-Duenas F.J."/>
            <person name="Barrasa J.M."/>
            <person name="Sanchez-Garcia M."/>
            <person name="Camarero S."/>
            <person name="Miyauchi S."/>
            <person name="Serrano A."/>
            <person name="Linde D."/>
            <person name="Babiker R."/>
            <person name="Drula E."/>
            <person name="Ayuso-Fernandez I."/>
            <person name="Pacheco R."/>
            <person name="Padilla G."/>
            <person name="Ferreira P."/>
            <person name="Barriuso J."/>
            <person name="Kellner H."/>
            <person name="Castanera R."/>
            <person name="Alfaro M."/>
            <person name="Ramirez L."/>
            <person name="Pisabarro A.G."/>
            <person name="Kuo A."/>
            <person name="Tritt A."/>
            <person name="Lipzen A."/>
            <person name="He G."/>
            <person name="Yan M."/>
            <person name="Ng V."/>
            <person name="Cullen D."/>
            <person name="Martin F."/>
            <person name="Rosso M.-N."/>
            <person name="Henrissat B."/>
            <person name="Hibbett D."/>
            <person name="Martinez A.T."/>
            <person name="Grigoriev I.V."/>
        </authorList>
    </citation>
    <scope>NUCLEOTIDE SEQUENCE</scope>
    <source>
        <strain evidence="2">AH 40177</strain>
    </source>
</reference>
<evidence type="ECO:0008006" key="4">
    <source>
        <dbReference type="Google" id="ProtNLM"/>
    </source>
</evidence>
<dbReference type="AlphaFoldDB" id="A0A9P5U266"/>
<organism evidence="2 3">
    <name type="scientific">Rhodocollybia butyracea</name>
    <dbReference type="NCBI Taxonomy" id="206335"/>
    <lineage>
        <taxon>Eukaryota</taxon>
        <taxon>Fungi</taxon>
        <taxon>Dikarya</taxon>
        <taxon>Basidiomycota</taxon>
        <taxon>Agaricomycotina</taxon>
        <taxon>Agaricomycetes</taxon>
        <taxon>Agaricomycetidae</taxon>
        <taxon>Agaricales</taxon>
        <taxon>Marasmiineae</taxon>
        <taxon>Omphalotaceae</taxon>
        <taxon>Rhodocollybia</taxon>
    </lineage>
</organism>
<accession>A0A9P5U266</accession>
<gene>
    <name evidence="2" type="ORF">BDP27DRAFT_1405898</name>
</gene>
<comment type="caution">
    <text evidence="2">The sequence shown here is derived from an EMBL/GenBank/DDBJ whole genome shotgun (WGS) entry which is preliminary data.</text>
</comment>
<dbReference type="Proteomes" id="UP000772434">
    <property type="component" value="Unassembled WGS sequence"/>
</dbReference>
<evidence type="ECO:0000256" key="1">
    <source>
        <dbReference type="SAM" id="MobiDB-lite"/>
    </source>
</evidence>
<feature type="compositionally biased region" description="Acidic residues" evidence="1">
    <location>
        <begin position="30"/>
        <end position="42"/>
    </location>
</feature>
<feature type="compositionally biased region" description="Polar residues" evidence="1">
    <location>
        <begin position="1"/>
        <end position="26"/>
    </location>
</feature>
<name>A0A9P5U266_9AGAR</name>
<dbReference type="EMBL" id="JADNRY010000151">
    <property type="protein sequence ID" value="KAF9063197.1"/>
    <property type="molecule type" value="Genomic_DNA"/>
</dbReference>
<feature type="region of interest" description="Disordered" evidence="1">
    <location>
        <begin position="373"/>
        <end position="479"/>
    </location>
</feature>
<proteinExistence type="predicted"/>
<keyword evidence="3" id="KW-1185">Reference proteome</keyword>
<feature type="compositionally biased region" description="Polar residues" evidence="1">
    <location>
        <begin position="75"/>
        <end position="119"/>
    </location>
</feature>
<feature type="compositionally biased region" description="Polar residues" evidence="1">
    <location>
        <begin position="382"/>
        <end position="391"/>
    </location>
</feature>
<evidence type="ECO:0000313" key="3">
    <source>
        <dbReference type="Proteomes" id="UP000772434"/>
    </source>
</evidence>
<evidence type="ECO:0000313" key="2">
    <source>
        <dbReference type="EMBL" id="KAF9063197.1"/>
    </source>
</evidence>
<dbReference type="OrthoDB" id="3133596at2759"/>